<dbReference type="PANTHER" id="PTHR11616:SF241">
    <property type="entry name" value="SODIUM- AND CHLORIDE-DEPENDENT GLYCINE TRANSPORTER 2"/>
    <property type="match status" value="1"/>
</dbReference>
<feature type="transmembrane region" description="Helical" evidence="8">
    <location>
        <begin position="596"/>
        <end position="620"/>
    </location>
</feature>
<dbReference type="GO" id="GO:0005886">
    <property type="term" value="C:plasma membrane"/>
    <property type="evidence" value="ECO:0007669"/>
    <property type="project" value="TreeGrafter"/>
</dbReference>
<reference evidence="9" key="1">
    <citation type="submission" date="2021-09" db="EMBL/GenBank/DDBJ databases">
        <authorList>
            <consortium name="Pathogen Informatics"/>
        </authorList>
    </citation>
    <scope>NUCLEOTIDE SEQUENCE</scope>
</reference>
<feature type="transmembrane region" description="Helical" evidence="8">
    <location>
        <begin position="365"/>
        <end position="390"/>
    </location>
</feature>
<feature type="transmembrane region" description="Helical" evidence="8">
    <location>
        <begin position="121"/>
        <end position="141"/>
    </location>
</feature>
<feature type="transmembrane region" description="Helical" evidence="8">
    <location>
        <begin position="626"/>
        <end position="646"/>
    </location>
</feature>
<comment type="caution">
    <text evidence="9">The sequence shown here is derived from an EMBL/GenBank/DDBJ whole genome shotgun (WGS) entry which is preliminary data.</text>
</comment>
<keyword evidence="2" id="KW-0813">Transport</keyword>
<feature type="binding site" evidence="7">
    <location>
        <position position="107"/>
    </location>
    <ligand>
        <name>Na(+)</name>
        <dbReference type="ChEBI" id="CHEBI:29101"/>
        <label>1</label>
    </ligand>
</feature>
<feature type="transmembrane region" description="Helical" evidence="8">
    <location>
        <begin position="167"/>
        <end position="193"/>
    </location>
</feature>
<gene>
    <name evidence="9" type="ORF">CJOHNSTONI_LOCUS3187</name>
</gene>
<comment type="subcellular location">
    <subcellularLocation>
        <location evidence="1">Membrane</location>
        <topology evidence="1">Multi-pass membrane protein</topology>
    </subcellularLocation>
</comment>
<feature type="transmembrane region" description="Helical" evidence="8">
    <location>
        <begin position="511"/>
        <end position="528"/>
    </location>
</feature>
<dbReference type="GO" id="GO:0046872">
    <property type="term" value="F:metal ion binding"/>
    <property type="evidence" value="ECO:0007669"/>
    <property type="project" value="UniProtKB-KW"/>
</dbReference>
<keyword evidence="4" id="KW-0769">Symport</keyword>
<evidence type="ECO:0000313" key="10">
    <source>
        <dbReference type="Proteomes" id="UP000746747"/>
    </source>
</evidence>
<evidence type="ECO:0000256" key="8">
    <source>
        <dbReference type="SAM" id="Phobius"/>
    </source>
</evidence>
<feature type="binding site" evidence="7">
    <location>
        <position position="103"/>
    </location>
    <ligand>
        <name>Na(+)</name>
        <dbReference type="ChEBI" id="CHEBI:29101"/>
        <label>1</label>
    </ligand>
</feature>
<evidence type="ECO:0000256" key="3">
    <source>
        <dbReference type="ARBA" id="ARBA00022692"/>
    </source>
</evidence>
<sequence length="690" mass="78981">MSTDKSAIKSLTKLTKEEDRVSLEKQILASRKRIKIAAKTEEKKGKSERFENITKSVHEETVVEQFVGIYDYSVQRIRQQFTPATYRFANRIDHIFITLSLLVTVANMLRFPIICSESGGILFFIPYILCLIFITIPIIYLENAIGQYSSLPSIELFQHLCPAFEGIGIAILLVAICKSLLLSYSVMGIFYTFKSITVAFNSLSQTTWLECVYETSCYDSYVKCNETNGNYQYYSNCYNLQIFHNQTKANLNYTWDQIVIAMTSTSEALREFPPNIYWMEKINKRGKISEFFYASATIEHAIIAVIAIFGIHFYAKIARFIMIFPQFCMLICIIYAMTKAGFKNTFASIAEGFSPDFSKFFDLKVWVIAALQAIIATNLVDGTYITLAAMKDFRNNFMRDTFLVIVYIIIINLFGCFFVFSISGAAVELMFPMSIGKGLAMLWKHGENIYFIVLSLLFAKTSFGAIVLSLTFFSLFLTTIGAQIVIIEMIIMTVYRAIIRVKFIEQRISRNIIICIHFLFMHLSTYIHGRLAFSDIKVRYFYFALLLPILAFLELSTSIHIYHVKRLIVNLHTMLGEPPNNLWRCLGYPVNWYWTACWYIITPVLCIVSGGLALFIIISGRLYSDVIILTVTTLLPLSVIITIMSIHVKKACQTGKTIKSLFVADHRWTPELGTNRQQALYDERATRTIT</sequence>
<evidence type="ECO:0000256" key="7">
    <source>
        <dbReference type="PIRSR" id="PIRSR600175-1"/>
    </source>
</evidence>
<feature type="transmembrane region" description="Helical" evidence="8">
    <location>
        <begin position="92"/>
        <end position="109"/>
    </location>
</feature>
<dbReference type="PANTHER" id="PTHR11616">
    <property type="entry name" value="SODIUM/CHLORIDE DEPENDENT TRANSPORTER"/>
    <property type="match status" value="1"/>
</dbReference>
<keyword evidence="10" id="KW-1185">Reference proteome</keyword>
<accession>A0A8J2M0N8</accession>
<evidence type="ECO:0000256" key="5">
    <source>
        <dbReference type="ARBA" id="ARBA00022989"/>
    </source>
</evidence>
<feature type="transmembrane region" description="Helical" evidence="8">
    <location>
        <begin position="540"/>
        <end position="562"/>
    </location>
</feature>
<proteinExistence type="predicted"/>
<dbReference type="PROSITE" id="PS50267">
    <property type="entry name" value="NA_NEUROTRAN_SYMP_3"/>
    <property type="match status" value="1"/>
</dbReference>
<dbReference type="SUPFAM" id="SSF161070">
    <property type="entry name" value="SNF-like"/>
    <property type="match status" value="1"/>
</dbReference>
<feature type="transmembrane region" description="Helical" evidence="8">
    <location>
        <begin position="291"/>
        <end position="311"/>
    </location>
</feature>
<dbReference type="AlphaFoldDB" id="A0A8J2M0N8"/>
<keyword evidence="5 8" id="KW-1133">Transmembrane helix</keyword>
<feature type="transmembrane region" description="Helical" evidence="8">
    <location>
        <begin position="402"/>
        <end position="427"/>
    </location>
</feature>
<evidence type="ECO:0000256" key="2">
    <source>
        <dbReference type="ARBA" id="ARBA00022448"/>
    </source>
</evidence>
<evidence type="ECO:0000256" key="1">
    <source>
        <dbReference type="ARBA" id="ARBA00004141"/>
    </source>
</evidence>
<name>A0A8J2M0N8_9BILA</name>
<keyword evidence="7" id="KW-0915">Sodium</keyword>
<protein>
    <submittedName>
        <fullName evidence="9">Uncharacterized protein</fullName>
    </submittedName>
</protein>
<dbReference type="Pfam" id="PF00209">
    <property type="entry name" value="SNF"/>
    <property type="match status" value="1"/>
</dbReference>
<keyword evidence="7" id="KW-0479">Metal-binding</keyword>
<dbReference type="OrthoDB" id="5872181at2759"/>
<dbReference type="InterPro" id="IPR037272">
    <property type="entry name" value="SNS_sf"/>
</dbReference>
<evidence type="ECO:0000256" key="6">
    <source>
        <dbReference type="ARBA" id="ARBA00023136"/>
    </source>
</evidence>
<dbReference type="PRINTS" id="PR00176">
    <property type="entry name" value="NANEUSMPORT"/>
</dbReference>
<keyword evidence="6 8" id="KW-0472">Membrane</keyword>
<dbReference type="Proteomes" id="UP000746747">
    <property type="component" value="Unassembled WGS sequence"/>
</dbReference>
<dbReference type="InterPro" id="IPR000175">
    <property type="entry name" value="Na/ntran_symport"/>
</dbReference>
<feature type="transmembrane region" description="Helical" evidence="8">
    <location>
        <begin position="317"/>
        <end position="337"/>
    </location>
</feature>
<dbReference type="GO" id="GO:0089718">
    <property type="term" value="P:amino acid import across plasma membrane"/>
    <property type="evidence" value="ECO:0007669"/>
    <property type="project" value="TreeGrafter"/>
</dbReference>
<evidence type="ECO:0000256" key="4">
    <source>
        <dbReference type="ARBA" id="ARBA00022847"/>
    </source>
</evidence>
<evidence type="ECO:0000313" key="9">
    <source>
        <dbReference type="EMBL" id="CAG9532913.1"/>
    </source>
</evidence>
<organism evidence="9 10">
    <name type="scientific">Cercopithifilaria johnstoni</name>
    <dbReference type="NCBI Taxonomy" id="2874296"/>
    <lineage>
        <taxon>Eukaryota</taxon>
        <taxon>Metazoa</taxon>
        <taxon>Ecdysozoa</taxon>
        <taxon>Nematoda</taxon>
        <taxon>Chromadorea</taxon>
        <taxon>Rhabditida</taxon>
        <taxon>Spirurina</taxon>
        <taxon>Spiruromorpha</taxon>
        <taxon>Filarioidea</taxon>
        <taxon>Onchocercidae</taxon>
        <taxon>Cercopithifilaria</taxon>
    </lineage>
</organism>
<dbReference type="GO" id="GO:0005283">
    <property type="term" value="F:amino acid:sodium symporter activity"/>
    <property type="evidence" value="ECO:0007669"/>
    <property type="project" value="TreeGrafter"/>
</dbReference>
<dbReference type="EMBL" id="CAKAEH010001112">
    <property type="protein sequence ID" value="CAG9532913.1"/>
    <property type="molecule type" value="Genomic_DNA"/>
</dbReference>
<keyword evidence="3 8" id="KW-0812">Transmembrane</keyword>